<feature type="region of interest" description="Disordered" evidence="1">
    <location>
        <begin position="68"/>
        <end position="167"/>
    </location>
</feature>
<feature type="compositionally biased region" description="Basic and acidic residues" evidence="1">
    <location>
        <begin position="68"/>
        <end position="100"/>
    </location>
</feature>
<sequence>MTNKIVQALEHGAGKLAKTLGEDTGKAVKDLYHDTGNRLKRVADNHLENDAKHAAELENIAKRPRLEEPRVYHMADDGTIRRLHPDRSHSDLTDEDRAKLGLDGTSIGRPAKGEQNAKLKNKQEGRTNPRPQASSQEVPLGSTDLSRATQLGRHADNSYGTRNTDGTFTSNNYAAARVRSADGSGDFLLVARSNGRRHSERMIGTPFLREGEPARIRELYTEREPCSDKANCSSWMAERFPGTQVSHSVEYGDKASREQGNTLMRSYLDQLQLSR</sequence>
<comment type="caution">
    <text evidence="2">The sequence shown here is derived from an EMBL/GenBank/DDBJ whole genome shotgun (WGS) entry which is preliminary data.</text>
</comment>
<evidence type="ECO:0000313" key="2">
    <source>
        <dbReference type="EMBL" id="TKA00392.1"/>
    </source>
</evidence>
<evidence type="ECO:0000256" key="1">
    <source>
        <dbReference type="SAM" id="MobiDB-lite"/>
    </source>
</evidence>
<proteinExistence type="predicted"/>
<evidence type="ECO:0000313" key="3">
    <source>
        <dbReference type="Proteomes" id="UP000305778"/>
    </source>
</evidence>
<feature type="compositionally biased region" description="Basic and acidic residues" evidence="1">
    <location>
        <begin position="111"/>
        <end position="127"/>
    </location>
</feature>
<dbReference type="OrthoDB" id="9111418at2"/>
<reference evidence="2 3" key="1">
    <citation type="submission" date="2019-04" db="EMBL/GenBank/DDBJ databases">
        <title>Streptomyces oryziradicis sp. nov., a novel actinomycete isolated from rhizosphere soil of rice (Oryza sativa L.).</title>
        <authorList>
            <person name="Li C."/>
        </authorList>
    </citation>
    <scope>NUCLEOTIDE SEQUENCE [LARGE SCALE GENOMIC DNA]</scope>
    <source>
        <strain evidence="2 3">NEAU-C40</strain>
    </source>
</reference>
<keyword evidence="3" id="KW-1185">Reference proteome</keyword>
<evidence type="ECO:0008006" key="4">
    <source>
        <dbReference type="Google" id="ProtNLM"/>
    </source>
</evidence>
<organism evidence="2 3">
    <name type="scientific">Actinacidiphila oryziradicis</name>
    <dbReference type="NCBI Taxonomy" id="2571141"/>
    <lineage>
        <taxon>Bacteria</taxon>
        <taxon>Bacillati</taxon>
        <taxon>Actinomycetota</taxon>
        <taxon>Actinomycetes</taxon>
        <taxon>Kitasatosporales</taxon>
        <taxon>Streptomycetaceae</taxon>
        <taxon>Actinacidiphila</taxon>
    </lineage>
</organism>
<dbReference type="InterPro" id="IPR032722">
    <property type="entry name" value="Deaminase_XOO_2897"/>
</dbReference>
<dbReference type="Pfam" id="PF14440">
    <property type="entry name" value="XOO_2897-deam"/>
    <property type="match status" value="1"/>
</dbReference>
<protein>
    <recommendedName>
        <fullName evidence="4">Nucleic acid/nucleotide deaminase of polymorphic system toxin</fullName>
    </recommendedName>
</protein>
<feature type="compositionally biased region" description="Polar residues" evidence="1">
    <location>
        <begin position="158"/>
        <end position="167"/>
    </location>
</feature>
<dbReference type="AlphaFoldDB" id="A0A4U0RVV6"/>
<dbReference type="RefSeq" id="WP_136729496.1">
    <property type="nucleotide sequence ID" value="NZ_SUMC01000086.1"/>
</dbReference>
<feature type="compositionally biased region" description="Polar residues" evidence="1">
    <location>
        <begin position="129"/>
        <end position="149"/>
    </location>
</feature>
<gene>
    <name evidence="2" type="ORF">FCI23_42975</name>
</gene>
<name>A0A4U0RVV6_9ACTN</name>
<dbReference type="Proteomes" id="UP000305778">
    <property type="component" value="Unassembled WGS sequence"/>
</dbReference>
<dbReference type="EMBL" id="SUMC01000086">
    <property type="protein sequence ID" value="TKA00392.1"/>
    <property type="molecule type" value="Genomic_DNA"/>
</dbReference>
<accession>A0A4U0RVV6</accession>